<dbReference type="GO" id="GO:0004519">
    <property type="term" value="F:endonuclease activity"/>
    <property type="evidence" value="ECO:0007669"/>
    <property type="project" value="UniProtKB-KW"/>
</dbReference>
<dbReference type="GO" id="GO:0003676">
    <property type="term" value="F:nucleic acid binding"/>
    <property type="evidence" value="ECO:0007669"/>
    <property type="project" value="InterPro"/>
</dbReference>
<dbReference type="RefSeq" id="WP_308459568.1">
    <property type="nucleotide sequence ID" value="NZ_JAJEPS010000009.1"/>
</dbReference>
<dbReference type="Proteomes" id="UP001198220">
    <property type="component" value="Unassembled WGS sequence"/>
</dbReference>
<evidence type="ECO:0000259" key="1">
    <source>
        <dbReference type="SMART" id="SM00507"/>
    </source>
</evidence>
<protein>
    <submittedName>
        <fullName evidence="2">HNH endonuclease</fullName>
    </submittedName>
</protein>
<keyword evidence="3" id="KW-1185">Reference proteome</keyword>
<dbReference type="EMBL" id="JAJEPS010000009">
    <property type="protein sequence ID" value="MCC2126630.1"/>
    <property type="molecule type" value="Genomic_DNA"/>
</dbReference>
<keyword evidence="2" id="KW-0255">Endonuclease</keyword>
<keyword evidence="2" id="KW-0540">Nuclease</keyword>
<dbReference type="SMART" id="SM00507">
    <property type="entry name" value="HNHc"/>
    <property type="match status" value="1"/>
</dbReference>
<dbReference type="CDD" id="cd00085">
    <property type="entry name" value="HNHc"/>
    <property type="match status" value="1"/>
</dbReference>
<dbReference type="GO" id="GO:0008270">
    <property type="term" value="F:zinc ion binding"/>
    <property type="evidence" value="ECO:0007669"/>
    <property type="project" value="InterPro"/>
</dbReference>
<dbReference type="InterPro" id="IPR002711">
    <property type="entry name" value="HNH"/>
</dbReference>
<organism evidence="2 3">
    <name type="scientific">Hominiventricola filiformis</name>
    <dbReference type="NCBI Taxonomy" id="2885352"/>
    <lineage>
        <taxon>Bacteria</taxon>
        <taxon>Bacillati</taxon>
        <taxon>Bacillota</taxon>
        <taxon>Clostridia</taxon>
        <taxon>Lachnospirales</taxon>
        <taxon>Lachnospiraceae</taxon>
        <taxon>Hominiventricola</taxon>
    </lineage>
</organism>
<evidence type="ECO:0000313" key="2">
    <source>
        <dbReference type="EMBL" id="MCC2126630.1"/>
    </source>
</evidence>
<proteinExistence type="predicted"/>
<dbReference type="InterPro" id="IPR003615">
    <property type="entry name" value="HNH_nuc"/>
</dbReference>
<reference evidence="2 3" key="1">
    <citation type="submission" date="2021-10" db="EMBL/GenBank/DDBJ databases">
        <title>Anaerobic single-cell dispensing facilitates the cultivation of human gut bacteria.</title>
        <authorList>
            <person name="Afrizal A."/>
        </authorList>
    </citation>
    <scope>NUCLEOTIDE SEQUENCE [LARGE SCALE GENOMIC DNA]</scope>
    <source>
        <strain evidence="2 3">CLA-AA-H276</strain>
    </source>
</reference>
<feature type="domain" description="HNH nuclease" evidence="1">
    <location>
        <begin position="68"/>
        <end position="119"/>
    </location>
</feature>
<dbReference type="Pfam" id="PF01844">
    <property type="entry name" value="HNH"/>
    <property type="match status" value="1"/>
</dbReference>
<accession>A0AAE3AB89</accession>
<gene>
    <name evidence="2" type="ORF">LKD36_10615</name>
</gene>
<keyword evidence="2" id="KW-0378">Hydrolase</keyword>
<comment type="caution">
    <text evidence="2">The sequence shown here is derived from an EMBL/GenBank/DDBJ whole genome shotgun (WGS) entry which is preliminary data.</text>
</comment>
<dbReference type="Gene3D" id="1.10.30.50">
    <property type="match status" value="1"/>
</dbReference>
<sequence length="160" mass="18001">MRFLHERPIVPVGAVPQKNAKNKRKAINKYTANGRELIHKNLAINTDAMLWLMRNPVKGRSIEYADNRISLFAAQYGKCAVTGLPMEVHDLHCHHKVPSSKGGTDAYENLILVSKAVHVITHATSEITIREYLNPLQLDDSKLAKLNKLRTMAEMPVIIL</sequence>
<evidence type="ECO:0000313" key="3">
    <source>
        <dbReference type="Proteomes" id="UP001198220"/>
    </source>
</evidence>
<name>A0AAE3AB89_9FIRM</name>
<dbReference type="AlphaFoldDB" id="A0AAE3AB89"/>